<evidence type="ECO:0000313" key="3">
    <source>
        <dbReference type="EMBL" id="MAA15312.1"/>
    </source>
</evidence>
<accession>A0A224YN75</accession>
<reference evidence="3" key="1">
    <citation type="journal article" date="2017" name="Parasit. Vectors">
        <title>Sialotranscriptomics of Rhipicephalus zambeziensis reveals intricate expression profiles of secretory proteins and suggests tight temporal transcriptional regulation during blood-feeding.</title>
        <authorList>
            <person name="de Castro M.H."/>
            <person name="de Klerk D."/>
            <person name="Pienaar R."/>
            <person name="Rees D.J.G."/>
            <person name="Mans B.J."/>
        </authorList>
    </citation>
    <scope>NUCLEOTIDE SEQUENCE</scope>
    <source>
        <tissue evidence="3">Salivary glands</tissue>
    </source>
</reference>
<feature type="chain" id="PRO_5012985444" evidence="2">
    <location>
        <begin position="24"/>
        <end position="213"/>
    </location>
</feature>
<name>A0A224YN75_9ACAR</name>
<feature type="region of interest" description="Disordered" evidence="1">
    <location>
        <begin position="137"/>
        <end position="157"/>
    </location>
</feature>
<proteinExistence type="predicted"/>
<dbReference type="EMBL" id="GFPF01004166">
    <property type="protein sequence ID" value="MAA15312.1"/>
    <property type="molecule type" value="Transcribed_RNA"/>
</dbReference>
<keyword evidence="2" id="KW-0732">Signal</keyword>
<feature type="signal peptide" evidence="2">
    <location>
        <begin position="1"/>
        <end position="23"/>
    </location>
</feature>
<protein>
    <submittedName>
        <fullName evidence="3">Lipocalin</fullName>
    </submittedName>
</protein>
<sequence length="213" mass="24203">MAGMLKIAVLALVLTAAGKLSNAAESKVPKAPGSTSETTTQHTLQEFWKNYKKVWTANSTVPYYGCEWQEPTNINETGLQIITHFDTINAFTLNWTFAEKNTMKSKLKEGVFTRYMVYQNNTCAVFKDEFRRKISSKEAEGSASGKKKKEKGKKGKKKTKYSVGVDYRMVFDDTKKGHVPADCREEYRKVIGNATNYRIYRNACRKAQAKKNH</sequence>
<organism evidence="3">
    <name type="scientific">Rhipicephalus zambeziensis</name>
    <dbReference type="NCBI Taxonomy" id="60191"/>
    <lineage>
        <taxon>Eukaryota</taxon>
        <taxon>Metazoa</taxon>
        <taxon>Ecdysozoa</taxon>
        <taxon>Arthropoda</taxon>
        <taxon>Chelicerata</taxon>
        <taxon>Arachnida</taxon>
        <taxon>Acari</taxon>
        <taxon>Parasitiformes</taxon>
        <taxon>Ixodida</taxon>
        <taxon>Ixodoidea</taxon>
        <taxon>Ixodidae</taxon>
        <taxon>Rhipicephalinae</taxon>
        <taxon>Rhipicephalus</taxon>
        <taxon>Rhipicephalus</taxon>
    </lineage>
</organism>
<dbReference type="Gene3D" id="2.40.128.20">
    <property type="match status" value="1"/>
</dbReference>
<feature type="compositionally biased region" description="Basic residues" evidence="1">
    <location>
        <begin position="145"/>
        <end position="157"/>
    </location>
</feature>
<dbReference type="AlphaFoldDB" id="A0A224YN75"/>
<dbReference type="InterPro" id="IPR012674">
    <property type="entry name" value="Calycin"/>
</dbReference>
<evidence type="ECO:0000256" key="2">
    <source>
        <dbReference type="SAM" id="SignalP"/>
    </source>
</evidence>
<evidence type="ECO:0000256" key="1">
    <source>
        <dbReference type="SAM" id="MobiDB-lite"/>
    </source>
</evidence>